<dbReference type="AlphaFoldDB" id="A0A1R4IR50"/>
<sequence>MPSTTDSQPSRFERILAFMLAGLMFASVAAILAVLIAQASGVSSAAFGTGIWPVIAFLPYVGLPLAIIALIVLTVVGLVRRAAQNRDTARGGD</sequence>
<proteinExistence type="predicted"/>
<gene>
    <name evidence="2" type="ORF">FM119_03020</name>
</gene>
<accession>A0A1R4IR50</accession>
<dbReference type="RefSeq" id="WP_087136215.1">
    <property type="nucleotide sequence ID" value="NZ_FUKR01000018.1"/>
</dbReference>
<name>A0A1R4IR50_9MICO</name>
<evidence type="ECO:0000313" key="3">
    <source>
        <dbReference type="Proteomes" id="UP000196778"/>
    </source>
</evidence>
<dbReference type="OrthoDB" id="4990996at2"/>
<organism evidence="2 3">
    <name type="scientific">Mycetocola reblochoni REB411</name>
    <dbReference type="NCBI Taxonomy" id="1255698"/>
    <lineage>
        <taxon>Bacteria</taxon>
        <taxon>Bacillati</taxon>
        <taxon>Actinomycetota</taxon>
        <taxon>Actinomycetes</taxon>
        <taxon>Micrococcales</taxon>
        <taxon>Microbacteriaceae</taxon>
        <taxon>Mycetocola</taxon>
    </lineage>
</organism>
<keyword evidence="1" id="KW-0812">Transmembrane</keyword>
<dbReference type="EMBL" id="FUKR01000018">
    <property type="protein sequence ID" value="SJN22045.1"/>
    <property type="molecule type" value="Genomic_DNA"/>
</dbReference>
<reference evidence="3" key="1">
    <citation type="submission" date="2017-02" db="EMBL/GenBank/DDBJ databases">
        <authorList>
            <person name="Dridi B."/>
        </authorList>
    </citation>
    <scope>NUCLEOTIDE SEQUENCE [LARGE SCALE GENOMIC DNA]</scope>
    <source>
        <strain evidence="3">EB411</strain>
    </source>
</reference>
<dbReference type="Proteomes" id="UP000196778">
    <property type="component" value="Unassembled WGS sequence"/>
</dbReference>
<feature type="transmembrane region" description="Helical" evidence="1">
    <location>
        <begin position="15"/>
        <end position="37"/>
    </location>
</feature>
<evidence type="ECO:0000313" key="2">
    <source>
        <dbReference type="EMBL" id="SJN22045.1"/>
    </source>
</evidence>
<evidence type="ECO:0000256" key="1">
    <source>
        <dbReference type="SAM" id="Phobius"/>
    </source>
</evidence>
<feature type="transmembrane region" description="Helical" evidence="1">
    <location>
        <begin position="57"/>
        <end position="79"/>
    </location>
</feature>
<protein>
    <recommendedName>
        <fullName evidence="4">Multidrug ABC transporter ATPase</fullName>
    </recommendedName>
</protein>
<keyword evidence="1" id="KW-0472">Membrane</keyword>
<evidence type="ECO:0008006" key="4">
    <source>
        <dbReference type="Google" id="ProtNLM"/>
    </source>
</evidence>
<keyword evidence="3" id="KW-1185">Reference proteome</keyword>
<keyword evidence="1" id="KW-1133">Transmembrane helix</keyword>